<gene>
    <name evidence="2" type="primary">ytcJ</name>
    <name evidence="2" type="ORF">LHYA1_G003511</name>
</gene>
<keyword evidence="2" id="KW-0378">Hydrolase</keyword>
<dbReference type="Gene3D" id="3.20.20.140">
    <property type="entry name" value="Metal-dependent hydrolases"/>
    <property type="match status" value="1"/>
</dbReference>
<dbReference type="RefSeq" id="XP_031006760.1">
    <property type="nucleotide sequence ID" value="XM_031148480.1"/>
</dbReference>
<dbReference type="SUPFAM" id="SSF51556">
    <property type="entry name" value="Metallo-dependent hydrolases"/>
    <property type="match status" value="1"/>
</dbReference>
<dbReference type="OrthoDB" id="3501663at2759"/>
<dbReference type="Gene3D" id="2.30.40.10">
    <property type="entry name" value="Urease, subunit C, domain 1"/>
    <property type="match status" value="1"/>
</dbReference>
<proteinExistence type="predicted"/>
<feature type="domain" description="Amidohydrolase 3" evidence="1">
    <location>
        <begin position="88"/>
        <end position="573"/>
    </location>
</feature>
<dbReference type="InterPro" id="IPR013108">
    <property type="entry name" value="Amidohydro_3"/>
</dbReference>
<dbReference type="SUPFAM" id="SSF51338">
    <property type="entry name" value="Composite domain of metallo-dependent hydrolases"/>
    <property type="match status" value="1"/>
</dbReference>
<dbReference type="Pfam" id="PF07969">
    <property type="entry name" value="Amidohydro_3"/>
    <property type="match status" value="1"/>
</dbReference>
<dbReference type="InterPro" id="IPR011059">
    <property type="entry name" value="Metal-dep_hydrolase_composite"/>
</dbReference>
<dbReference type="Gene3D" id="3.10.310.70">
    <property type="match status" value="1"/>
</dbReference>
<protein>
    <submittedName>
        <fullName evidence="2">Putative amidohydrolase</fullName>
    </submittedName>
</protein>
<reference evidence="2 3" key="1">
    <citation type="submission" date="2018-05" db="EMBL/GenBank/DDBJ databases">
        <title>Genome sequencing and assembly of the regulated plant pathogen Lachnellula willkommii and related sister species for the development of diagnostic species identification markers.</title>
        <authorList>
            <person name="Giroux E."/>
            <person name="Bilodeau G."/>
        </authorList>
    </citation>
    <scope>NUCLEOTIDE SEQUENCE [LARGE SCALE GENOMIC DNA]</scope>
    <source>
        <strain evidence="2 3">CBS 185.66</strain>
    </source>
</reference>
<name>A0A8H8TZM4_9HELO</name>
<dbReference type="PANTHER" id="PTHR22642:SF2">
    <property type="entry name" value="PROTEIN LONG AFTER FAR-RED 3"/>
    <property type="match status" value="1"/>
</dbReference>
<comment type="caution">
    <text evidence="2">The sequence shown here is derived from an EMBL/GenBank/DDBJ whole genome shotgun (WGS) entry which is preliminary data.</text>
</comment>
<dbReference type="PANTHER" id="PTHR22642">
    <property type="entry name" value="IMIDAZOLONEPROPIONASE"/>
    <property type="match status" value="1"/>
</dbReference>
<dbReference type="AlphaFoldDB" id="A0A8H8TZM4"/>
<organism evidence="2 3">
    <name type="scientific">Lachnellula hyalina</name>
    <dbReference type="NCBI Taxonomy" id="1316788"/>
    <lineage>
        <taxon>Eukaryota</taxon>
        <taxon>Fungi</taxon>
        <taxon>Dikarya</taxon>
        <taxon>Ascomycota</taxon>
        <taxon>Pezizomycotina</taxon>
        <taxon>Leotiomycetes</taxon>
        <taxon>Helotiales</taxon>
        <taxon>Lachnaceae</taxon>
        <taxon>Lachnellula</taxon>
    </lineage>
</organism>
<accession>A0A8H8TZM4</accession>
<dbReference type="CDD" id="cd01300">
    <property type="entry name" value="YtcJ_like"/>
    <property type="match status" value="1"/>
</dbReference>
<evidence type="ECO:0000313" key="3">
    <source>
        <dbReference type="Proteomes" id="UP000431533"/>
    </source>
</evidence>
<evidence type="ECO:0000313" key="2">
    <source>
        <dbReference type="EMBL" id="TVY27972.1"/>
    </source>
</evidence>
<sequence>MAWSRSLAVGGVFGAALIALIAGFVLTDIRSSKSTLYCVTSPTSYNIITLNTSHPTAKCFRVENGLFTEVLTDFPAPFANEITYLDGHILPGIIESHGHILQYGEMLESVSLYEAESVEEVRARIKEFLRKHAGEGYGTRDKWVRGIGWDQKYFGGVMPTAKELAADPELTDLYIMLDRVDVHCVLTSQNVLDLLPNPLPQAPPGGFIVTDPAPGVFCDNAMDAIIFPVAPKPDVAQKTRWFKTAMAELNKVGIVGAGDAGMRPEDIAILENIAESGELTMRVNVMLECAERNTFCPEETKILKLLDEPKSLGGNMLMLGGVKLFADGALGSWGAALLQPYSDKPDTSGTMLINETDLTDVVKHWYGAGFQVNIHAIGDRANRAAVDAFEKVLGSNCNGCNQERRLRIEHAQIINPKDQMRMAKLGIIPSIQPTHATSDMAYALARLGEERLAKSAYRMRSLFPPPSYPYPYPGPVLGSDFPVEPPSPFAGMRSPAGEGGWFPDEKLSVEQALRGFTTNGAYGWLKEDVTGAIEVGKWADWVVVDRDIFVDESGKSLRDVEVRSTWVAGKNVFSSKQTSDRDQPGFLDRLEKFTGSRAACGWPIIGARE</sequence>
<keyword evidence="3" id="KW-1185">Reference proteome</keyword>
<dbReference type="InterPro" id="IPR033932">
    <property type="entry name" value="YtcJ-like"/>
</dbReference>
<dbReference type="Proteomes" id="UP000431533">
    <property type="component" value="Unassembled WGS sequence"/>
</dbReference>
<dbReference type="EMBL" id="QGMH01000039">
    <property type="protein sequence ID" value="TVY27972.1"/>
    <property type="molecule type" value="Genomic_DNA"/>
</dbReference>
<evidence type="ECO:0000259" key="1">
    <source>
        <dbReference type="Pfam" id="PF07969"/>
    </source>
</evidence>
<dbReference type="InterPro" id="IPR032466">
    <property type="entry name" value="Metal_Hydrolase"/>
</dbReference>
<dbReference type="GeneID" id="41983709"/>
<dbReference type="GO" id="GO:0016810">
    <property type="term" value="F:hydrolase activity, acting on carbon-nitrogen (but not peptide) bonds"/>
    <property type="evidence" value="ECO:0007669"/>
    <property type="project" value="InterPro"/>
</dbReference>